<keyword evidence="1" id="KW-0472">Membrane</keyword>
<reference evidence="2 3" key="1">
    <citation type="submission" date="2020-09" db="EMBL/GenBank/DDBJ databases">
        <title>De no assembly of potato wild relative species, Solanum commersonii.</title>
        <authorList>
            <person name="Cho K."/>
        </authorList>
    </citation>
    <scope>NUCLEOTIDE SEQUENCE [LARGE SCALE GENOMIC DNA]</scope>
    <source>
        <strain evidence="2">LZ3.2</strain>
        <tissue evidence="2">Leaf</tissue>
    </source>
</reference>
<feature type="transmembrane region" description="Helical" evidence="1">
    <location>
        <begin position="234"/>
        <end position="253"/>
    </location>
</feature>
<keyword evidence="1" id="KW-0812">Transmembrane</keyword>
<evidence type="ECO:0000313" key="3">
    <source>
        <dbReference type="Proteomes" id="UP000824120"/>
    </source>
</evidence>
<dbReference type="PANTHER" id="PTHR46238:SF8">
    <property type="entry name" value="ENDONUCLEASE_EXONUCLEASE_PHOSPHATASE DOMAIN-CONTAINING PROTEIN"/>
    <property type="match status" value="1"/>
</dbReference>
<keyword evidence="1" id="KW-1133">Transmembrane helix</keyword>
<gene>
    <name evidence="2" type="ORF">H5410_045108</name>
</gene>
<dbReference type="Proteomes" id="UP000824120">
    <property type="component" value="Chromosome 9"/>
</dbReference>
<protein>
    <submittedName>
        <fullName evidence="2">Uncharacterized protein</fullName>
    </submittedName>
</protein>
<comment type="caution">
    <text evidence="2">The sequence shown here is derived from an EMBL/GenBank/DDBJ whole genome shotgun (WGS) entry which is preliminary data.</text>
</comment>
<dbReference type="PANTHER" id="PTHR46238">
    <property type="entry name" value="REVERSE TRANSCRIPTASE DOMAIN-CONTAINING PROTEIN"/>
    <property type="match status" value="1"/>
</dbReference>
<dbReference type="AlphaFoldDB" id="A0A9J5XA38"/>
<evidence type="ECO:0000256" key="1">
    <source>
        <dbReference type="SAM" id="Phobius"/>
    </source>
</evidence>
<name>A0A9J5XA38_SOLCO</name>
<organism evidence="2 3">
    <name type="scientific">Solanum commersonii</name>
    <name type="common">Commerson's wild potato</name>
    <name type="synonym">Commerson's nightshade</name>
    <dbReference type="NCBI Taxonomy" id="4109"/>
    <lineage>
        <taxon>Eukaryota</taxon>
        <taxon>Viridiplantae</taxon>
        <taxon>Streptophyta</taxon>
        <taxon>Embryophyta</taxon>
        <taxon>Tracheophyta</taxon>
        <taxon>Spermatophyta</taxon>
        <taxon>Magnoliopsida</taxon>
        <taxon>eudicotyledons</taxon>
        <taxon>Gunneridae</taxon>
        <taxon>Pentapetalae</taxon>
        <taxon>asterids</taxon>
        <taxon>lamiids</taxon>
        <taxon>Solanales</taxon>
        <taxon>Solanaceae</taxon>
        <taxon>Solanoideae</taxon>
        <taxon>Solaneae</taxon>
        <taxon>Solanum</taxon>
    </lineage>
</organism>
<proteinExistence type="predicted"/>
<sequence length="271" mass="30968">MFVRFNANYGEKVIPLNFDCGALQASSEGLEVEFLLDNNIGGMLMVTPNVCKEINNDVTHRIGEGRMKWRLAYGYLSDKRVPPKLKGKFCKVDMCGPTRRDKIKNEDIWNKVGVTSMADKMREARLKWFGHAKKRCADVLAKGVREYNLIWEGMEVAENISRQDAQCENFSVTIRRAPHVHNIFSGHGSFTLPNFVIYSSVQQLIIEKRHLDAGKETIYEEEGKREKEKTHRSYGGDGVAGAMVVAVVVFMCLKWRVVSFLTRIRQFEVNL</sequence>
<keyword evidence="3" id="KW-1185">Reference proteome</keyword>
<accession>A0A9J5XA38</accession>
<evidence type="ECO:0000313" key="2">
    <source>
        <dbReference type="EMBL" id="KAG5584674.1"/>
    </source>
</evidence>
<dbReference type="EMBL" id="JACXVP010000009">
    <property type="protein sequence ID" value="KAG5584674.1"/>
    <property type="molecule type" value="Genomic_DNA"/>
</dbReference>